<gene>
    <name evidence="3" type="ORF">IAE60_01160</name>
</gene>
<name>A0A7G9TDB1_PSEMX</name>
<organism evidence="3 4">
    <name type="scientific">Pseudoxanthomonas mexicana</name>
    <dbReference type="NCBI Taxonomy" id="128785"/>
    <lineage>
        <taxon>Bacteria</taxon>
        <taxon>Pseudomonadati</taxon>
        <taxon>Pseudomonadota</taxon>
        <taxon>Gammaproteobacteria</taxon>
        <taxon>Lysobacterales</taxon>
        <taxon>Lysobacteraceae</taxon>
        <taxon>Pseudoxanthomonas</taxon>
    </lineage>
</organism>
<accession>A0A7G9TDB1</accession>
<dbReference type="AlphaFoldDB" id="A0A7G9TDB1"/>
<proteinExistence type="predicted"/>
<keyword evidence="1" id="KW-0460">Magnesium</keyword>
<dbReference type="GO" id="GO:0016779">
    <property type="term" value="F:nucleotidyltransferase activity"/>
    <property type="evidence" value="ECO:0007669"/>
    <property type="project" value="UniProtKB-ARBA"/>
</dbReference>
<dbReference type="RefSeq" id="WP_187573552.1">
    <property type="nucleotide sequence ID" value="NZ_CP060731.1"/>
</dbReference>
<feature type="domain" description="MobA-like NTP transferase" evidence="2">
    <location>
        <begin position="7"/>
        <end position="165"/>
    </location>
</feature>
<dbReference type="EMBL" id="CP060731">
    <property type="protein sequence ID" value="QNN78086.1"/>
    <property type="molecule type" value="Genomic_DNA"/>
</dbReference>
<dbReference type="PANTHER" id="PTHR43777">
    <property type="entry name" value="MOLYBDENUM COFACTOR CYTIDYLYLTRANSFERASE"/>
    <property type="match status" value="1"/>
</dbReference>
<keyword evidence="3" id="KW-0808">Transferase</keyword>
<dbReference type="Pfam" id="PF12804">
    <property type="entry name" value="NTP_transf_3"/>
    <property type="match status" value="1"/>
</dbReference>
<dbReference type="Gene3D" id="3.90.550.10">
    <property type="entry name" value="Spore Coat Polysaccharide Biosynthesis Protein SpsA, Chain A"/>
    <property type="match status" value="1"/>
</dbReference>
<evidence type="ECO:0000256" key="1">
    <source>
        <dbReference type="ARBA" id="ARBA00022842"/>
    </source>
</evidence>
<sequence>MTVPHVAVVLAAGGSTRLGRPKQLLTRDGETLVHRAARLALASGAARVRVIVGAQADDVVAAVRDLPVECLVNPRWNEGLAGSVRVAVDALAAHDRATLLLTCDQPALDLVHVQVLLAAARAAPSGSAATRFGDRVGVPAVVAPTVLRAARDLQGDRGLREVLNADGAGVIACDAPVLGVDIDTPEDVAEAVSRGWLDAPT</sequence>
<dbReference type="CDD" id="cd04182">
    <property type="entry name" value="GT_2_like_f"/>
    <property type="match status" value="1"/>
</dbReference>
<reference evidence="3 4" key="1">
    <citation type="submission" date="2020-08" db="EMBL/GenBank/DDBJ databases">
        <title>Streptomycin Non-resistant strain, P. mexicana.</title>
        <authorList>
            <person name="Ganesh-Kumar S."/>
            <person name="Zhe T."/>
            <person name="Yu Z."/>
            <person name="Min Y."/>
        </authorList>
    </citation>
    <scope>NUCLEOTIDE SEQUENCE [LARGE SCALE GENOMIC DNA]</scope>
    <source>
        <strain evidence="3 4">GTZY2</strain>
    </source>
</reference>
<evidence type="ECO:0000313" key="3">
    <source>
        <dbReference type="EMBL" id="QNN78086.1"/>
    </source>
</evidence>
<dbReference type="Proteomes" id="UP000515838">
    <property type="component" value="Chromosome"/>
</dbReference>
<protein>
    <submittedName>
        <fullName evidence="3">Nucleotidyltransferase family protein</fullName>
    </submittedName>
</protein>
<dbReference type="InterPro" id="IPR029044">
    <property type="entry name" value="Nucleotide-diphossugar_trans"/>
</dbReference>
<dbReference type="GeneID" id="81469552"/>
<evidence type="ECO:0000259" key="2">
    <source>
        <dbReference type="Pfam" id="PF12804"/>
    </source>
</evidence>
<evidence type="ECO:0000313" key="4">
    <source>
        <dbReference type="Proteomes" id="UP000515838"/>
    </source>
</evidence>
<dbReference type="PANTHER" id="PTHR43777:SF1">
    <property type="entry name" value="MOLYBDENUM COFACTOR CYTIDYLYLTRANSFERASE"/>
    <property type="match status" value="1"/>
</dbReference>
<dbReference type="InterPro" id="IPR025877">
    <property type="entry name" value="MobA-like_NTP_Trfase"/>
</dbReference>
<dbReference type="SUPFAM" id="SSF53448">
    <property type="entry name" value="Nucleotide-diphospho-sugar transferases"/>
    <property type="match status" value="1"/>
</dbReference>